<protein>
    <submittedName>
        <fullName evidence="1">Uncharacterized protein</fullName>
    </submittedName>
</protein>
<accession>A0A7G9Z3V1</accession>
<dbReference type="AlphaFoldDB" id="A0A7G9Z3V1"/>
<organism evidence="1">
    <name type="scientific">Candidatus Methanophaga sp. ANME-1 ERB7</name>
    <dbReference type="NCBI Taxonomy" id="2759913"/>
    <lineage>
        <taxon>Archaea</taxon>
        <taxon>Methanobacteriati</taxon>
        <taxon>Methanobacteriota</taxon>
        <taxon>Stenosarchaea group</taxon>
        <taxon>Methanomicrobia</taxon>
        <taxon>Candidatus Methanophagales</taxon>
        <taxon>Candidatus Methanophagaceae</taxon>
        <taxon>Candidatus Methanophaga</taxon>
    </lineage>
</organism>
<sequence length="60" mass="7073">MEGIRYIINDKGEKKSAVIDLATYGHLWEDIHDILIVESRKSEPRKKWEDVKKGLHEKEP</sequence>
<gene>
    <name evidence="1" type="ORF">PADEGAKA_00037</name>
</gene>
<evidence type="ECO:0000313" key="1">
    <source>
        <dbReference type="EMBL" id="QNO54935.1"/>
    </source>
</evidence>
<proteinExistence type="predicted"/>
<dbReference type="EMBL" id="MT631598">
    <property type="protein sequence ID" value="QNO54935.1"/>
    <property type="molecule type" value="Genomic_DNA"/>
</dbReference>
<reference evidence="1" key="1">
    <citation type="submission" date="2020-06" db="EMBL/GenBank/DDBJ databases">
        <title>Unique genomic features of the anaerobic methanotrophic archaea.</title>
        <authorList>
            <person name="Chadwick G.L."/>
            <person name="Skennerton C.T."/>
            <person name="Laso-Perez R."/>
            <person name="Leu A.O."/>
            <person name="Speth D.R."/>
            <person name="Yu H."/>
            <person name="Morgan-Lang C."/>
            <person name="Hatzenpichler R."/>
            <person name="Goudeau D."/>
            <person name="Malmstrom R."/>
            <person name="Brazelton W.J."/>
            <person name="Woyke T."/>
            <person name="Hallam S.J."/>
            <person name="Tyson G.W."/>
            <person name="Wegener G."/>
            <person name="Boetius A."/>
            <person name="Orphan V."/>
        </authorList>
    </citation>
    <scope>NUCLEOTIDE SEQUENCE</scope>
</reference>
<name>A0A7G9Z3V1_9EURY</name>